<dbReference type="AlphaFoldDB" id="A0A5C3MNF3"/>
<keyword evidence="2" id="KW-1185">Reference proteome</keyword>
<organism evidence="1 2">
    <name type="scientific">Heliocybe sulcata</name>
    <dbReference type="NCBI Taxonomy" id="5364"/>
    <lineage>
        <taxon>Eukaryota</taxon>
        <taxon>Fungi</taxon>
        <taxon>Dikarya</taxon>
        <taxon>Basidiomycota</taxon>
        <taxon>Agaricomycotina</taxon>
        <taxon>Agaricomycetes</taxon>
        <taxon>Gloeophyllales</taxon>
        <taxon>Gloeophyllaceae</taxon>
        <taxon>Heliocybe</taxon>
    </lineage>
</organism>
<evidence type="ECO:0000313" key="1">
    <source>
        <dbReference type="EMBL" id="TFK46989.1"/>
    </source>
</evidence>
<evidence type="ECO:0000313" key="2">
    <source>
        <dbReference type="Proteomes" id="UP000305948"/>
    </source>
</evidence>
<protein>
    <submittedName>
        <fullName evidence="1">Uncharacterized protein</fullName>
    </submittedName>
</protein>
<accession>A0A5C3MNF3</accession>
<name>A0A5C3MNF3_9AGAM</name>
<gene>
    <name evidence="1" type="ORF">OE88DRAFT_1648194</name>
</gene>
<dbReference type="Proteomes" id="UP000305948">
    <property type="component" value="Unassembled WGS sequence"/>
</dbReference>
<reference evidence="1 2" key="1">
    <citation type="journal article" date="2019" name="Nat. Ecol. Evol.">
        <title>Megaphylogeny resolves global patterns of mushroom evolution.</title>
        <authorList>
            <person name="Varga T."/>
            <person name="Krizsan K."/>
            <person name="Foldi C."/>
            <person name="Dima B."/>
            <person name="Sanchez-Garcia M."/>
            <person name="Sanchez-Ramirez S."/>
            <person name="Szollosi G.J."/>
            <person name="Szarkandi J.G."/>
            <person name="Papp V."/>
            <person name="Albert L."/>
            <person name="Andreopoulos W."/>
            <person name="Angelini C."/>
            <person name="Antonin V."/>
            <person name="Barry K.W."/>
            <person name="Bougher N.L."/>
            <person name="Buchanan P."/>
            <person name="Buyck B."/>
            <person name="Bense V."/>
            <person name="Catcheside P."/>
            <person name="Chovatia M."/>
            <person name="Cooper J."/>
            <person name="Damon W."/>
            <person name="Desjardin D."/>
            <person name="Finy P."/>
            <person name="Geml J."/>
            <person name="Haridas S."/>
            <person name="Hughes K."/>
            <person name="Justo A."/>
            <person name="Karasinski D."/>
            <person name="Kautmanova I."/>
            <person name="Kiss B."/>
            <person name="Kocsube S."/>
            <person name="Kotiranta H."/>
            <person name="LaButti K.M."/>
            <person name="Lechner B.E."/>
            <person name="Liimatainen K."/>
            <person name="Lipzen A."/>
            <person name="Lukacs Z."/>
            <person name="Mihaltcheva S."/>
            <person name="Morgado L.N."/>
            <person name="Niskanen T."/>
            <person name="Noordeloos M.E."/>
            <person name="Ohm R.A."/>
            <person name="Ortiz-Santana B."/>
            <person name="Ovrebo C."/>
            <person name="Racz N."/>
            <person name="Riley R."/>
            <person name="Savchenko A."/>
            <person name="Shiryaev A."/>
            <person name="Soop K."/>
            <person name="Spirin V."/>
            <person name="Szebenyi C."/>
            <person name="Tomsovsky M."/>
            <person name="Tulloss R.E."/>
            <person name="Uehling J."/>
            <person name="Grigoriev I.V."/>
            <person name="Vagvolgyi C."/>
            <person name="Papp T."/>
            <person name="Martin F.M."/>
            <person name="Miettinen O."/>
            <person name="Hibbett D.S."/>
            <person name="Nagy L.G."/>
        </authorList>
    </citation>
    <scope>NUCLEOTIDE SEQUENCE [LARGE SCALE GENOMIC DNA]</scope>
    <source>
        <strain evidence="1 2">OMC1185</strain>
    </source>
</reference>
<dbReference type="EMBL" id="ML213526">
    <property type="protein sequence ID" value="TFK46989.1"/>
    <property type="molecule type" value="Genomic_DNA"/>
</dbReference>
<sequence>MFSPLGDLLLSCIPYVIVRFTPHATILKIGGFPEQREWPENVKGPSALLILPIEPTAVESITVGETPDRKQYARRWSGVEARAPSPQAIYWWRCGPDIPQHARGIPSEKSPPLAGPDVKLNFTKSFQSPEQKVRSSQEVQFSDKAVQASRLYRKSGT</sequence>
<proteinExistence type="predicted"/>